<dbReference type="InterPro" id="IPR051696">
    <property type="entry name" value="DENN_Domain_GEFs"/>
</dbReference>
<dbReference type="OrthoDB" id="5951637at2759"/>
<sequence>MFAPKSLCLVSRVSYFDILKSCLTTIYWSFLSGNSKSLEGLVGCILGFVRVPPPGGPKMTFSMGAGDRQTLSPPASDTLPKTGKSVSVLFNQLGIHNVLSLFCATLTENKILFYSSSYSQLTHATQSMLALMYPLKFSYVFIPILPAALLDFLSAPTPYIMGVHENYKDTLAPDMADVILVDIDGGHLIIPDSINLPCLTEPFLSRTRHELTLVLHPELVTADCAFQPPTSPSLPVLQDKELRAVFIRLVAQMFTGYRSCLTLIRIHPKPVITFNKVSFLEYRGMVGDAFLSKVLESISFLSFVASRGPPYRTCDLFDQLSVEIDSILNSEGGMDAEVQANIQQLAQKLYDNEPSCDTAENNVQPVVSPEEAEMCSKMIFPELNEADISRHINQQENVASDYTVKRAEPCVVPSNPVSSRQQHYIPSRKLEVLRDCVAYIFDNKISEARKVHVHVFLTCNWLCDHNNYYKQ</sequence>
<dbReference type="GO" id="GO:0032483">
    <property type="term" value="P:regulation of Rab protein signal transduction"/>
    <property type="evidence" value="ECO:0007669"/>
    <property type="project" value="TreeGrafter"/>
</dbReference>
<dbReference type="InterPro" id="IPR037516">
    <property type="entry name" value="Tripartite_DENN"/>
</dbReference>
<evidence type="ECO:0000259" key="1">
    <source>
        <dbReference type="PROSITE" id="PS50211"/>
    </source>
</evidence>
<dbReference type="Proteomes" id="UP001163046">
    <property type="component" value="Unassembled WGS sequence"/>
</dbReference>
<comment type="caution">
    <text evidence="2">The sequence shown here is derived from an EMBL/GenBank/DDBJ whole genome shotgun (WGS) entry which is preliminary data.</text>
</comment>
<accession>A0A9X0A3N0</accession>
<dbReference type="SMART" id="SM00799">
    <property type="entry name" value="DENN"/>
    <property type="match status" value="1"/>
</dbReference>
<keyword evidence="3" id="KW-1185">Reference proteome</keyword>
<evidence type="ECO:0000313" key="3">
    <source>
        <dbReference type="Proteomes" id="UP001163046"/>
    </source>
</evidence>
<proteinExistence type="predicted"/>
<dbReference type="InterPro" id="IPR043153">
    <property type="entry name" value="DENN_C"/>
</dbReference>
<dbReference type="PANTHER" id="PTHR12296:SF16">
    <property type="entry name" value="C-MYC PROMOTER-BINDING PROTEIN"/>
    <property type="match status" value="1"/>
</dbReference>
<dbReference type="PROSITE" id="PS50211">
    <property type="entry name" value="DENN"/>
    <property type="match status" value="1"/>
</dbReference>
<dbReference type="Pfam" id="PF02141">
    <property type="entry name" value="DENN"/>
    <property type="match status" value="1"/>
</dbReference>
<dbReference type="Pfam" id="PF12335">
    <property type="entry name" value="SBF2"/>
    <property type="match status" value="1"/>
</dbReference>
<reference evidence="2" key="1">
    <citation type="submission" date="2023-01" db="EMBL/GenBank/DDBJ databases">
        <title>Genome assembly of the deep-sea coral Lophelia pertusa.</title>
        <authorList>
            <person name="Herrera S."/>
            <person name="Cordes E."/>
        </authorList>
    </citation>
    <scope>NUCLEOTIDE SEQUENCE</scope>
    <source>
        <strain evidence="2">USNM1676648</strain>
        <tissue evidence="2">Polyp</tissue>
    </source>
</reference>
<dbReference type="InterPro" id="IPR001194">
    <property type="entry name" value="cDENN_dom"/>
</dbReference>
<dbReference type="GO" id="GO:0031410">
    <property type="term" value="C:cytoplasmic vesicle"/>
    <property type="evidence" value="ECO:0007669"/>
    <property type="project" value="TreeGrafter"/>
</dbReference>
<gene>
    <name evidence="2" type="primary">SBF1_1</name>
    <name evidence="2" type="ORF">OS493_021004</name>
</gene>
<dbReference type="PANTHER" id="PTHR12296">
    <property type="entry name" value="DENN DOMAIN-CONTAINING PROTEIN 4"/>
    <property type="match status" value="1"/>
</dbReference>
<dbReference type="InterPro" id="IPR005112">
    <property type="entry name" value="dDENN_dom"/>
</dbReference>
<dbReference type="FunFam" id="3.40.50.11500:FF:000006">
    <property type="entry name" value="SET binding factor 2"/>
    <property type="match status" value="1"/>
</dbReference>
<dbReference type="AlphaFoldDB" id="A0A9X0A3N0"/>
<dbReference type="Gene3D" id="3.40.50.11500">
    <property type="match status" value="1"/>
</dbReference>
<protein>
    <submittedName>
        <fullName evidence="2">ARS-binding factor 1</fullName>
    </submittedName>
</protein>
<evidence type="ECO:0000313" key="2">
    <source>
        <dbReference type="EMBL" id="KAJ7390984.1"/>
    </source>
</evidence>
<dbReference type="SMART" id="SM00801">
    <property type="entry name" value="dDENN"/>
    <property type="match status" value="1"/>
</dbReference>
<feature type="domain" description="UDENN" evidence="1">
    <location>
        <begin position="1"/>
        <end position="314"/>
    </location>
</feature>
<dbReference type="InterPro" id="IPR022096">
    <property type="entry name" value="SBF1/SBF2"/>
</dbReference>
<organism evidence="2 3">
    <name type="scientific">Desmophyllum pertusum</name>
    <dbReference type="NCBI Taxonomy" id="174260"/>
    <lineage>
        <taxon>Eukaryota</taxon>
        <taxon>Metazoa</taxon>
        <taxon>Cnidaria</taxon>
        <taxon>Anthozoa</taxon>
        <taxon>Hexacorallia</taxon>
        <taxon>Scleractinia</taxon>
        <taxon>Caryophylliina</taxon>
        <taxon>Caryophylliidae</taxon>
        <taxon>Desmophyllum</taxon>
    </lineage>
</organism>
<dbReference type="GO" id="GO:0005085">
    <property type="term" value="F:guanyl-nucleotide exchange factor activity"/>
    <property type="evidence" value="ECO:0007669"/>
    <property type="project" value="UniProtKB-ARBA"/>
</dbReference>
<dbReference type="EMBL" id="MU825409">
    <property type="protein sequence ID" value="KAJ7390984.1"/>
    <property type="molecule type" value="Genomic_DNA"/>
</dbReference>
<name>A0A9X0A3N0_9CNID</name>